<dbReference type="EMBL" id="DS995701">
    <property type="protein sequence ID" value="EEQ28399.1"/>
    <property type="molecule type" value="Genomic_DNA"/>
</dbReference>
<protein>
    <recommendedName>
        <fullName evidence="2">peptidylprolyl isomerase</fullName>
        <ecNumber evidence="2">5.2.1.8</ecNumber>
    </recommendedName>
</protein>
<dbReference type="PROSITE" id="PS50157">
    <property type="entry name" value="ZINC_FINGER_C2H2_2"/>
    <property type="match status" value="1"/>
</dbReference>
<reference evidence="6" key="1">
    <citation type="journal article" date="2012" name="MBio">
        <title>Comparative genome analysis of Trichophyton rubrum and related dermatophytes reveals candidate genes involved in infection.</title>
        <authorList>
            <person name="Martinez D.A."/>
            <person name="Oliver B.G."/>
            <person name="Graeser Y."/>
            <person name="Goldberg J.M."/>
            <person name="Li W."/>
            <person name="Martinez-Rossi N.M."/>
            <person name="Monod M."/>
            <person name="Shelest E."/>
            <person name="Barton R.C."/>
            <person name="Birch E."/>
            <person name="Brakhage A.A."/>
            <person name="Chen Z."/>
            <person name="Gurr S.J."/>
            <person name="Heiman D."/>
            <person name="Heitman J."/>
            <person name="Kosti I."/>
            <person name="Rossi A."/>
            <person name="Saif S."/>
            <person name="Samalova M."/>
            <person name="Saunders C.W."/>
            <person name="Shea T."/>
            <person name="Summerbell R.C."/>
            <person name="Xu J."/>
            <person name="Young S."/>
            <person name="Zeng Q."/>
            <person name="Birren B.W."/>
            <person name="Cuomo C.A."/>
            <person name="White T.C."/>
        </authorList>
    </citation>
    <scope>NUCLEOTIDE SEQUENCE [LARGE SCALE GENOMIC DNA]</scope>
    <source>
        <strain evidence="6">ATCC MYA-4605 / CBS 113480</strain>
    </source>
</reference>
<keyword evidence="1" id="KW-0863">Zinc-finger</keyword>
<dbReference type="SUPFAM" id="SSF54534">
    <property type="entry name" value="FKBP-like"/>
    <property type="match status" value="1"/>
</dbReference>
<dbReference type="HOGENOM" id="CLU_417358_0_0_1"/>
<dbReference type="GO" id="GO:0008270">
    <property type="term" value="F:zinc ion binding"/>
    <property type="evidence" value="ECO:0007669"/>
    <property type="project" value="UniProtKB-KW"/>
</dbReference>
<dbReference type="Gene3D" id="3.10.50.40">
    <property type="match status" value="1"/>
</dbReference>
<dbReference type="InterPro" id="IPR001179">
    <property type="entry name" value="PPIase_FKBP_dom"/>
</dbReference>
<keyword evidence="2" id="KW-0697">Rotamase</keyword>
<evidence type="ECO:0000256" key="1">
    <source>
        <dbReference type="PROSITE-ProRule" id="PRU00042"/>
    </source>
</evidence>
<keyword evidence="6" id="KW-1185">Reference proteome</keyword>
<evidence type="ECO:0000259" key="3">
    <source>
        <dbReference type="PROSITE" id="PS50059"/>
    </source>
</evidence>
<accession>C5FES5</accession>
<gene>
    <name evidence="5" type="ORF">MCYG_01287</name>
</gene>
<dbReference type="Proteomes" id="UP000002035">
    <property type="component" value="Unassembled WGS sequence"/>
</dbReference>
<proteinExistence type="predicted"/>
<dbReference type="EC" id="5.2.1.8" evidence="2"/>
<dbReference type="RefSeq" id="XP_002851183.1">
    <property type="nucleotide sequence ID" value="XM_002851137.1"/>
</dbReference>
<dbReference type="GO" id="GO:0003755">
    <property type="term" value="F:peptidyl-prolyl cis-trans isomerase activity"/>
    <property type="evidence" value="ECO:0007669"/>
    <property type="project" value="UniProtKB-KW"/>
</dbReference>
<dbReference type="AlphaFoldDB" id="C5FES5"/>
<dbReference type="InterPro" id="IPR046357">
    <property type="entry name" value="PPIase_dom_sf"/>
</dbReference>
<dbReference type="OrthoDB" id="1902587at2759"/>
<organism evidence="5 6">
    <name type="scientific">Arthroderma otae (strain ATCC MYA-4605 / CBS 113480)</name>
    <name type="common">Microsporum canis</name>
    <dbReference type="NCBI Taxonomy" id="554155"/>
    <lineage>
        <taxon>Eukaryota</taxon>
        <taxon>Fungi</taxon>
        <taxon>Dikarya</taxon>
        <taxon>Ascomycota</taxon>
        <taxon>Pezizomycotina</taxon>
        <taxon>Eurotiomycetes</taxon>
        <taxon>Eurotiomycetidae</taxon>
        <taxon>Onygenales</taxon>
        <taxon>Arthrodermataceae</taxon>
        <taxon>Microsporum</taxon>
    </lineage>
</organism>
<keyword evidence="1" id="KW-0479">Metal-binding</keyword>
<keyword evidence="2" id="KW-0413">Isomerase</keyword>
<evidence type="ECO:0000259" key="4">
    <source>
        <dbReference type="PROSITE" id="PS50157"/>
    </source>
</evidence>
<evidence type="ECO:0000256" key="2">
    <source>
        <dbReference type="PROSITE-ProRule" id="PRU00277"/>
    </source>
</evidence>
<dbReference type="InterPro" id="IPR013087">
    <property type="entry name" value="Znf_C2H2_type"/>
</dbReference>
<sequence length="657" mass="74642">MEPRSFGRTQRVDSLLRRFGGGLGFGTPVVSYAPRVSSRGWAFRIISIDGLIGRAIQWVMHDNGLKYDGFYTPFFSPWKRRLQGTFPVRDPRVQYGGVDGSGLYTKPQQLQMPIGTLCLRSSRIADWDQSNLSWHLASAKGLDNITSIEQRLASADFFWSRPLNLCVGSLFLLLPSANHFSVHYLCCYVGLILMLAPLLLDISWETGATTCVSEYCKWPERADRIAQYGVDQQGNGRMPALPAEAGLAVYIMRHPPATSLPTIDVTKVTIERGSGDFPTENDKVKVAYTCYLKDDEKPGDYFKGRQIVLPGQSGDLTFRIGNKEVVPGMPTSITRLSIVLKIVFSLGFEEGVSRMKLDERCILTIPSERAYGENEIRLWQIDKSPATVYSCTYCRNPFDAKDDWSRHEFAHLDEDDNIGERWRCPEPNEAGGDCAKKLRSMHLFEQHRRDEHGMADTPRECCVENFTGGDYHIRYWCGFCKKLVSNTTEGFEAISERNTHVARHFENGSTIKEWVHYGLVCHISVLKFNRRFWNLSHVIAHDGSFLTTLLNVRHAYLSLIKSFACNGSKPDPWPRIFYTRLFHHLSCRRTDPLHLLLQGMISTCMLGDLLLWKLNTPPGASRFTLKDILLELDLITETMVQNRPPPQLPESEDMLIP</sequence>
<evidence type="ECO:0000313" key="6">
    <source>
        <dbReference type="Proteomes" id="UP000002035"/>
    </source>
</evidence>
<comment type="catalytic activity">
    <reaction evidence="2">
        <text>[protein]-peptidylproline (omega=180) = [protein]-peptidylproline (omega=0)</text>
        <dbReference type="Rhea" id="RHEA:16237"/>
        <dbReference type="Rhea" id="RHEA-COMP:10747"/>
        <dbReference type="Rhea" id="RHEA-COMP:10748"/>
        <dbReference type="ChEBI" id="CHEBI:83833"/>
        <dbReference type="ChEBI" id="CHEBI:83834"/>
        <dbReference type="EC" id="5.2.1.8"/>
    </reaction>
</comment>
<dbReference type="Pfam" id="PF00254">
    <property type="entry name" value="FKBP_C"/>
    <property type="match status" value="1"/>
</dbReference>
<name>C5FES5_ARTOC</name>
<dbReference type="PROSITE" id="PS50059">
    <property type="entry name" value="FKBP_PPIASE"/>
    <property type="match status" value="1"/>
</dbReference>
<feature type="domain" description="PPIase FKBP-type" evidence="3">
    <location>
        <begin position="281"/>
        <end position="389"/>
    </location>
</feature>
<feature type="domain" description="C2H2-type" evidence="4">
    <location>
        <begin position="389"/>
        <end position="416"/>
    </location>
</feature>
<evidence type="ECO:0000313" key="5">
    <source>
        <dbReference type="EMBL" id="EEQ28399.1"/>
    </source>
</evidence>
<dbReference type="VEuPathDB" id="FungiDB:MCYG_01287"/>
<keyword evidence="1" id="KW-0862">Zinc</keyword>
<dbReference type="GeneID" id="9228804"/>
<dbReference type="PROSITE" id="PS00028">
    <property type="entry name" value="ZINC_FINGER_C2H2_1"/>
    <property type="match status" value="1"/>
</dbReference>
<dbReference type="STRING" id="554155.C5FES5"/>